<keyword evidence="2" id="KW-1185">Reference proteome</keyword>
<dbReference type="PANTHER" id="PTHR36486:SF4">
    <property type="entry name" value="PH DOMAIN-CONTAINING PROTEIN"/>
    <property type="match status" value="1"/>
</dbReference>
<dbReference type="Proteomes" id="UP001279734">
    <property type="component" value="Unassembled WGS sequence"/>
</dbReference>
<evidence type="ECO:0000313" key="2">
    <source>
        <dbReference type="Proteomes" id="UP001279734"/>
    </source>
</evidence>
<reference evidence="1" key="1">
    <citation type="submission" date="2023-05" db="EMBL/GenBank/DDBJ databases">
        <title>Nepenthes gracilis genome sequencing.</title>
        <authorList>
            <person name="Fukushima K."/>
        </authorList>
    </citation>
    <scope>NUCLEOTIDE SEQUENCE</scope>
    <source>
        <strain evidence="1">SING2019-196</strain>
    </source>
</reference>
<dbReference type="AlphaFoldDB" id="A0AAD3S981"/>
<dbReference type="EMBL" id="BSYO01000006">
    <property type="protein sequence ID" value="GMH06437.1"/>
    <property type="molecule type" value="Genomic_DNA"/>
</dbReference>
<dbReference type="InterPro" id="IPR053057">
    <property type="entry name" value="XLG_GTP-binding"/>
</dbReference>
<protein>
    <submittedName>
        <fullName evidence="1">Uncharacterized protein</fullName>
    </submittedName>
</protein>
<accession>A0AAD3S981</accession>
<dbReference type="PANTHER" id="PTHR36486">
    <property type="entry name" value="OS01G0977800 PROTEIN"/>
    <property type="match status" value="1"/>
</dbReference>
<name>A0AAD3S981_NEPGR</name>
<proteinExistence type="predicted"/>
<comment type="caution">
    <text evidence="1">The sequence shown here is derived from an EMBL/GenBank/DDBJ whole genome shotgun (WGS) entry which is preliminary data.</text>
</comment>
<gene>
    <name evidence="1" type="ORF">Nepgr_008277</name>
</gene>
<evidence type="ECO:0000313" key="1">
    <source>
        <dbReference type="EMBL" id="GMH06437.1"/>
    </source>
</evidence>
<sequence>MPQGRKCITCIGYPIDESKGQNLGKCSKSHKRLLNHLESRQMMQAEKPSNVNQQPAGYICVNGKPLFQKS</sequence>
<organism evidence="1 2">
    <name type="scientific">Nepenthes gracilis</name>
    <name type="common">Slender pitcher plant</name>
    <dbReference type="NCBI Taxonomy" id="150966"/>
    <lineage>
        <taxon>Eukaryota</taxon>
        <taxon>Viridiplantae</taxon>
        <taxon>Streptophyta</taxon>
        <taxon>Embryophyta</taxon>
        <taxon>Tracheophyta</taxon>
        <taxon>Spermatophyta</taxon>
        <taxon>Magnoliopsida</taxon>
        <taxon>eudicotyledons</taxon>
        <taxon>Gunneridae</taxon>
        <taxon>Pentapetalae</taxon>
        <taxon>Caryophyllales</taxon>
        <taxon>Nepenthaceae</taxon>
        <taxon>Nepenthes</taxon>
    </lineage>
</organism>